<evidence type="ECO:0000256" key="1">
    <source>
        <dbReference type="SAM" id="MobiDB-lite"/>
    </source>
</evidence>
<dbReference type="AlphaFoldDB" id="A0A9W9HY07"/>
<reference evidence="2" key="1">
    <citation type="submission" date="2022-11" db="EMBL/GenBank/DDBJ databases">
        <authorList>
            <person name="Petersen C."/>
        </authorList>
    </citation>
    <scope>NUCLEOTIDE SEQUENCE</scope>
    <source>
        <strain evidence="2">IBT 26290</strain>
    </source>
</reference>
<protein>
    <submittedName>
        <fullName evidence="2">Uncharacterized protein</fullName>
    </submittedName>
</protein>
<keyword evidence="3" id="KW-1185">Reference proteome</keyword>
<accession>A0A9W9HY07</accession>
<reference evidence="2" key="2">
    <citation type="journal article" date="2023" name="IMA Fungus">
        <title>Comparative genomic study of the Penicillium genus elucidates a diverse pangenome and 15 lateral gene transfer events.</title>
        <authorList>
            <person name="Petersen C."/>
            <person name="Sorensen T."/>
            <person name="Nielsen M.R."/>
            <person name="Sondergaard T.E."/>
            <person name="Sorensen J.L."/>
            <person name="Fitzpatrick D.A."/>
            <person name="Frisvad J.C."/>
            <person name="Nielsen K.L."/>
        </authorList>
    </citation>
    <scope>NUCLEOTIDE SEQUENCE</scope>
    <source>
        <strain evidence="2">IBT 26290</strain>
    </source>
</reference>
<comment type="caution">
    <text evidence="2">The sequence shown here is derived from an EMBL/GenBank/DDBJ whole genome shotgun (WGS) entry which is preliminary data.</text>
</comment>
<sequence>MEVGAATFMSDQPGISGAGAQKPKKKRIRNWTVEDQTVNCEFEQSRREAFSKRLMGSCLITLSSTWC</sequence>
<proteinExistence type="predicted"/>
<dbReference type="OrthoDB" id="8964853at2759"/>
<feature type="region of interest" description="Disordered" evidence="1">
    <location>
        <begin position="1"/>
        <end position="27"/>
    </location>
</feature>
<evidence type="ECO:0000313" key="3">
    <source>
        <dbReference type="Proteomes" id="UP001149163"/>
    </source>
</evidence>
<dbReference type="RefSeq" id="XP_056541224.1">
    <property type="nucleotide sequence ID" value="XM_056688795.1"/>
</dbReference>
<gene>
    <name evidence="2" type="ORF">N7482_006670</name>
</gene>
<dbReference type="GeneID" id="81427971"/>
<dbReference type="Proteomes" id="UP001149163">
    <property type="component" value="Unassembled WGS sequence"/>
</dbReference>
<name>A0A9W9HY07_9EURO</name>
<organism evidence="2 3">
    <name type="scientific">Penicillium canariense</name>
    <dbReference type="NCBI Taxonomy" id="189055"/>
    <lineage>
        <taxon>Eukaryota</taxon>
        <taxon>Fungi</taxon>
        <taxon>Dikarya</taxon>
        <taxon>Ascomycota</taxon>
        <taxon>Pezizomycotina</taxon>
        <taxon>Eurotiomycetes</taxon>
        <taxon>Eurotiomycetidae</taxon>
        <taxon>Eurotiales</taxon>
        <taxon>Aspergillaceae</taxon>
        <taxon>Penicillium</taxon>
    </lineage>
</organism>
<evidence type="ECO:0000313" key="2">
    <source>
        <dbReference type="EMBL" id="KAJ5159666.1"/>
    </source>
</evidence>
<dbReference type="EMBL" id="JAPQKN010000004">
    <property type="protein sequence ID" value="KAJ5159666.1"/>
    <property type="molecule type" value="Genomic_DNA"/>
</dbReference>